<accession>A0A1W7ADS8</accession>
<feature type="transmembrane region" description="Helical" evidence="1">
    <location>
        <begin position="342"/>
        <end position="364"/>
    </location>
</feature>
<feature type="transmembrane region" description="Helical" evidence="1">
    <location>
        <begin position="252"/>
        <end position="270"/>
    </location>
</feature>
<keyword evidence="1" id="KW-0472">Membrane</keyword>
<evidence type="ECO:0000256" key="1">
    <source>
        <dbReference type="SAM" id="Phobius"/>
    </source>
</evidence>
<proteinExistence type="predicted"/>
<dbReference type="EMBL" id="CP021059">
    <property type="protein sequence ID" value="ARQ07280.1"/>
    <property type="molecule type" value="Genomic_DNA"/>
</dbReference>
<gene>
    <name evidence="2" type="ORF">MCCS_16430</name>
</gene>
<dbReference type="STRING" id="1855823.MCCS_16430"/>
<feature type="transmembrane region" description="Helical" evidence="1">
    <location>
        <begin position="163"/>
        <end position="184"/>
    </location>
</feature>
<sequence>MLYILLFFIIFFIFLIISVRFINGSKFLVKIWAFFIGFPFFINIGGPGGISLGRSIFESNPVGQTIPLSFFLMLLIICLGITRYILIEKEYKIKISLIIKLFLIMASIGTILLLCGLFYGLELANIIFFLQFLAPFLAYLTIKNYTQNESDFNKYLKLMVRGSVLGIVMLFVSNIFEFGPGIITSSVSFNDKMFFLNIYQIYDYYPVTVAITSILLLSFLIAAKNIRFKFFYLFELIISVLSLTHLNARNALLLFVIGSLLFILFSRMNILHKISISGFGIFIMLFLFSTELPVFNRIENADTSVRVLRMKEGGEYFLNHILFGSLFRESEVTGFHNQYLEIATRGGIIIILLFLLIITIHILRSIAFNKYVSNNNALYFTVITCVIIAVMLGSNIAQSNFTQPYTAIMLWFLIGLQDSIINRDHNKTNF</sequence>
<keyword evidence="1" id="KW-1133">Transmembrane helix</keyword>
<dbReference type="RefSeq" id="WP_086042849.1">
    <property type="nucleotide sequence ID" value="NZ_CBCRZA010000015.1"/>
</dbReference>
<keyword evidence="1" id="KW-0812">Transmembrane</keyword>
<name>A0A1W7ADS8_9STAP</name>
<protein>
    <recommendedName>
        <fullName evidence="4">O-antigen ligase domain-containing protein</fullName>
    </recommendedName>
</protein>
<feature type="transmembrane region" description="Helical" evidence="1">
    <location>
        <begin position="125"/>
        <end position="142"/>
    </location>
</feature>
<reference evidence="2 3" key="1">
    <citation type="journal article" date="2017" name="Int. J. Syst. Evol. Microbiol.">
        <title>Macrococcus canis sp. nov., a skin bacterium associated with infections in dogs.</title>
        <authorList>
            <person name="Gobeli Brawand S."/>
            <person name="Cotting K."/>
            <person name="Gomez-Sanz E."/>
            <person name="Collaud A."/>
            <person name="Thomann A."/>
            <person name="Brodard I."/>
            <person name="Rodriguez-Campos S."/>
            <person name="Strauss C."/>
            <person name="Perreten V."/>
        </authorList>
    </citation>
    <scope>NUCLEOTIDE SEQUENCE [LARGE SCALE GENOMIC DNA]</scope>
    <source>
        <strain evidence="2 3">KM45013</strain>
    </source>
</reference>
<feature type="transmembrane region" description="Helical" evidence="1">
    <location>
        <begin position="66"/>
        <end position="86"/>
    </location>
</feature>
<organism evidence="2 3">
    <name type="scientific">Macrococcoides canis</name>
    <dbReference type="NCBI Taxonomy" id="1855823"/>
    <lineage>
        <taxon>Bacteria</taxon>
        <taxon>Bacillati</taxon>
        <taxon>Bacillota</taxon>
        <taxon>Bacilli</taxon>
        <taxon>Bacillales</taxon>
        <taxon>Staphylococcaceae</taxon>
        <taxon>Macrococcoides</taxon>
    </lineage>
</organism>
<feature type="transmembrane region" description="Helical" evidence="1">
    <location>
        <begin position="6"/>
        <end position="22"/>
    </location>
</feature>
<feature type="transmembrane region" description="Helical" evidence="1">
    <location>
        <begin position="27"/>
        <end position="46"/>
    </location>
</feature>
<feature type="transmembrane region" description="Helical" evidence="1">
    <location>
        <begin position="204"/>
        <end position="223"/>
    </location>
</feature>
<evidence type="ECO:0008006" key="4">
    <source>
        <dbReference type="Google" id="ProtNLM"/>
    </source>
</evidence>
<feature type="transmembrane region" description="Helical" evidence="1">
    <location>
        <begin position="277"/>
        <end position="295"/>
    </location>
</feature>
<feature type="transmembrane region" description="Helical" evidence="1">
    <location>
        <begin position="376"/>
        <end position="397"/>
    </location>
</feature>
<dbReference type="KEGG" id="mcak:MCCS_16430"/>
<evidence type="ECO:0000313" key="3">
    <source>
        <dbReference type="Proteomes" id="UP000194154"/>
    </source>
</evidence>
<evidence type="ECO:0000313" key="2">
    <source>
        <dbReference type="EMBL" id="ARQ07280.1"/>
    </source>
</evidence>
<feature type="transmembrane region" description="Helical" evidence="1">
    <location>
        <begin position="98"/>
        <end position="119"/>
    </location>
</feature>
<keyword evidence="3" id="KW-1185">Reference proteome</keyword>
<dbReference type="GeneID" id="35295750"/>
<dbReference type="AlphaFoldDB" id="A0A1W7ADS8"/>
<dbReference type="Proteomes" id="UP000194154">
    <property type="component" value="Chromosome"/>
</dbReference>